<gene>
    <name evidence="3" type="ORF">MUB52_01760</name>
</gene>
<evidence type="ECO:0000259" key="2">
    <source>
        <dbReference type="Pfam" id="PF00561"/>
    </source>
</evidence>
<feature type="transmembrane region" description="Helical" evidence="1">
    <location>
        <begin position="6"/>
        <end position="24"/>
    </location>
</feature>
<keyword evidence="1" id="KW-0812">Transmembrane</keyword>
<sequence length="310" mass="33164">MDSATVIWAAVAVVVALPFAVEALRKPMTAKARAEAPGAFTELSQGLTHYRWHGGGSGPVVVCVHGLTTPSFVWGGLAKGLTGMGFRVLVYDLYGRGYSDRPPGAQDHGFFQTQLNDLLADQGVEGEITLIGYSMGGAIAARFAAEQPERLRRLILLAPAGMEPVVTGLIAFAARTPVIGAWLMLARYPAILRRGLRAEAGQPSSVEEIGKLQAAELTWRGFIPAVRASLRGILSQVMQAEHRQLKAAKVPVLAVWGAEDAVISLQAAERLRDWNDRVRTVVIPGAGHGLPYTHTADVLAQVEAFSRDTA</sequence>
<dbReference type="InterPro" id="IPR050266">
    <property type="entry name" value="AB_hydrolase_sf"/>
</dbReference>
<reference evidence="3 4" key="1">
    <citation type="submission" date="2022-04" db="EMBL/GenBank/DDBJ databases">
        <title>Roseobacter sp. WL0113 is a bacterium isolated from neritic sediment.</title>
        <authorList>
            <person name="Wang L."/>
            <person name="He W."/>
            <person name="Zhang D.-F."/>
        </authorList>
    </citation>
    <scope>NUCLEOTIDE SEQUENCE [LARGE SCALE GENOMIC DNA]</scope>
    <source>
        <strain evidence="3 4">WL0113</strain>
    </source>
</reference>
<dbReference type="Pfam" id="PF00561">
    <property type="entry name" value="Abhydrolase_1"/>
    <property type="match status" value="1"/>
</dbReference>
<dbReference type="GO" id="GO:0016787">
    <property type="term" value="F:hydrolase activity"/>
    <property type="evidence" value="ECO:0007669"/>
    <property type="project" value="UniProtKB-KW"/>
</dbReference>
<evidence type="ECO:0000313" key="3">
    <source>
        <dbReference type="EMBL" id="MCV3270144.1"/>
    </source>
</evidence>
<name>A0ABT3B9P2_9RHOB</name>
<dbReference type="Proteomes" id="UP001208690">
    <property type="component" value="Unassembled WGS sequence"/>
</dbReference>
<dbReference type="PANTHER" id="PTHR43798:SF33">
    <property type="entry name" value="HYDROLASE, PUTATIVE (AFU_ORTHOLOGUE AFUA_2G14860)-RELATED"/>
    <property type="match status" value="1"/>
</dbReference>
<proteinExistence type="predicted"/>
<keyword evidence="4" id="KW-1185">Reference proteome</keyword>
<comment type="caution">
    <text evidence="3">The sequence shown here is derived from an EMBL/GenBank/DDBJ whole genome shotgun (WGS) entry which is preliminary data.</text>
</comment>
<organism evidence="3 4">
    <name type="scientific">Roseobacter sinensis</name>
    <dbReference type="NCBI Taxonomy" id="2931391"/>
    <lineage>
        <taxon>Bacteria</taxon>
        <taxon>Pseudomonadati</taxon>
        <taxon>Pseudomonadota</taxon>
        <taxon>Alphaproteobacteria</taxon>
        <taxon>Rhodobacterales</taxon>
        <taxon>Roseobacteraceae</taxon>
        <taxon>Roseobacter</taxon>
    </lineage>
</organism>
<dbReference type="InterPro" id="IPR029058">
    <property type="entry name" value="AB_hydrolase_fold"/>
</dbReference>
<dbReference type="EMBL" id="JALIEB010000001">
    <property type="protein sequence ID" value="MCV3270144.1"/>
    <property type="molecule type" value="Genomic_DNA"/>
</dbReference>
<dbReference type="Gene3D" id="3.40.50.1820">
    <property type="entry name" value="alpha/beta hydrolase"/>
    <property type="match status" value="1"/>
</dbReference>
<keyword evidence="1" id="KW-1133">Transmembrane helix</keyword>
<dbReference type="PRINTS" id="PR00111">
    <property type="entry name" value="ABHYDROLASE"/>
</dbReference>
<dbReference type="PANTHER" id="PTHR43798">
    <property type="entry name" value="MONOACYLGLYCEROL LIPASE"/>
    <property type="match status" value="1"/>
</dbReference>
<dbReference type="InterPro" id="IPR000073">
    <property type="entry name" value="AB_hydrolase_1"/>
</dbReference>
<evidence type="ECO:0000256" key="1">
    <source>
        <dbReference type="SAM" id="Phobius"/>
    </source>
</evidence>
<accession>A0ABT3B9P2</accession>
<evidence type="ECO:0000313" key="4">
    <source>
        <dbReference type="Proteomes" id="UP001208690"/>
    </source>
</evidence>
<keyword evidence="3" id="KW-0378">Hydrolase</keyword>
<protein>
    <submittedName>
        <fullName evidence="3">Alpha/beta hydrolase</fullName>
    </submittedName>
</protein>
<feature type="domain" description="AB hydrolase-1" evidence="2">
    <location>
        <begin position="59"/>
        <end position="294"/>
    </location>
</feature>
<dbReference type="RefSeq" id="WP_263842463.1">
    <property type="nucleotide sequence ID" value="NZ_JALIEB010000001.1"/>
</dbReference>
<dbReference type="SUPFAM" id="SSF53474">
    <property type="entry name" value="alpha/beta-Hydrolases"/>
    <property type="match status" value="1"/>
</dbReference>
<keyword evidence="1" id="KW-0472">Membrane</keyword>
<feature type="transmembrane region" description="Helical" evidence="1">
    <location>
        <begin position="165"/>
        <end position="185"/>
    </location>
</feature>